<feature type="transmembrane region" description="Helical" evidence="16">
    <location>
        <begin position="446"/>
        <end position="470"/>
    </location>
</feature>
<dbReference type="GO" id="GO:0005576">
    <property type="term" value="C:extracellular region"/>
    <property type="evidence" value="ECO:0007669"/>
    <property type="project" value="UniProtKB-SubCell"/>
</dbReference>
<dbReference type="PROSITE" id="PS50022">
    <property type="entry name" value="FA58C_3"/>
    <property type="match status" value="1"/>
</dbReference>
<keyword evidence="11 16" id="KW-1133">Transmembrane helix</keyword>
<organism evidence="20">
    <name type="scientific">Rodentolepis nana</name>
    <name type="common">Dwarf tapeworm</name>
    <name type="synonym">Hymenolepis nana</name>
    <dbReference type="NCBI Taxonomy" id="102285"/>
    <lineage>
        <taxon>Eukaryota</taxon>
        <taxon>Metazoa</taxon>
        <taxon>Spiralia</taxon>
        <taxon>Lophotrochozoa</taxon>
        <taxon>Platyhelminthes</taxon>
        <taxon>Cestoda</taxon>
        <taxon>Eucestoda</taxon>
        <taxon>Cyclophyllidea</taxon>
        <taxon>Hymenolepididae</taxon>
        <taxon>Rodentolepis</taxon>
    </lineage>
</organism>
<evidence type="ECO:0000313" key="20">
    <source>
        <dbReference type="WBParaSite" id="HNAJ_0000879801-mRNA-1"/>
    </source>
</evidence>
<dbReference type="GO" id="GO:0012505">
    <property type="term" value="C:endomembrane system"/>
    <property type="evidence" value="ECO:0007669"/>
    <property type="project" value="UniProtKB-SubCell"/>
</dbReference>
<feature type="region of interest" description="Disordered" evidence="15">
    <location>
        <begin position="1"/>
        <end position="33"/>
    </location>
</feature>
<evidence type="ECO:0000313" key="19">
    <source>
        <dbReference type="Proteomes" id="UP000278807"/>
    </source>
</evidence>
<evidence type="ECO:0000256" key="5">
    <source>
        <dbReference type="ARBA" id="ARBA00022525"/>
    </source>
</evidence>
<dbReference type="Pfam" id="PF00754">
    <property type="entry name" value="F5_F8_type_C"/>
    <property type="match status" value="1"/>
</dbReference>
<feature type="region of interest" description="Disordered" evidence="15">
    <location>
        <begin position="726"/>
        <end position="752"/>
    </location>
</feature>
<keyword evidence="12 16" id="KW-0472">Membrane</keyword>
<keyword evidence="6 16" id="KW-0812">Transmembrane</keyword>
<dbReference type="GO" id="GO:0038023">
    <property type="term" value="F:signaling receptor activity"/>
    <property type="evidence" value="ECO:0007669"/>
    <property type="project" value="TreeGrafter"/>
</dbReference>
<feature type="compositionally biased region" description="Polar residues" evidence="15">
    <location>
        <begin position="569"/>
        <end position="585"/>
    </location>
</feature>
<keyword evidence="19" id="KW-1185">Reference proteome</keyword>
<evidence type="ECO:0000256" key="13">
    <source>
        <dbReference type="ARBA" id="ARBA00023157"/>
    </source>
</evidence>
<dbReference type="PANTHER" id="PTHR46806:SF5">
    <property type="entry name" value="F5_8 TYPE C DOMAIN-CONTAINING PROTEIN"/>
    <property type="match status" value="1"/>
</dbReference>
<keyword evidence="5" id="KW-0964">Secreted</keyword>
<dbReference type="GO" id="GO:0007155">
    <property type="term" value="P:cell adhesion"/>
    <property type="evidence" value="ECO:0007669"/>
    <property type="project" value="UniProtKB-KW"/>
</dbReference>
<dbReference type="SUPFAM" id="SSF49785">
    <property type="entry name" value="Galactose-binding domain-like"/>
    <property type="match status" value="1"/>
</dbReference>
<protein>
    <submittedName>
        <fullName evidence="20">F5/8 type C domain-containing protein</fullName>
    </submittedName>
</protein>
<evidence type="ECO:0000256" key="6">
    <source>
        <dbReference type="ARBA" id="ARBA00022692"/>
    </source>
</evidence>
<evidence type="ECO:0000256" key="7">
    <source>
        <dbReference type="ARBA" id="ARBA00022729"/>
    </source>
</evidence>
<feature type="domain" description="F5/8 type C" evidence="17">
    <location>
        <begin position="28"/>
        <end position="185"/>
    </location>
</feature>
<evidence type="ECO:0000256" key="10">
    <source>
        <dbReference type="ARBA" id="ARBA00022889"/>
    </source>
</evidence>
<evidence type="ECO:0000256" key="9">
    <source>
        <dbReference type="ARBA" id="ARBA00022840"/>
    </source>
</evidence>
<dbReference type="GO" id="GO:0005524">
    <property type="term" value="F:ATP binding"/>
    <property type="evidence" value="ECO:0007669"/>
    <property type="project" value="UniProtKB-KW"/>
</dbReference>
<evidence type="ECO:0000256" key="16">
    <source>
        <dbReference type="SAM" id="Phobius"/>
    </source>
</evidence>
<dbReference type="WBParaSite" id="HNAJ_0000879801-mRNA-1">
    <property type="protein sequence ID" value="HNAJ_0000879801-mRNA-1"/>
    <property type="gene ID" value="HNAJ_0000879801"/>
</dbReference>
<dbReference type="EMBL" id="UZAE01012392">
    <property type="protein sequence ID" value="VDO04922.1"/>
    <property type="molecule type" value="Genomic_DNA"/>
</dbReference>
<keyword evidence="9" id="KW-0067">ATP-binding</keyword>
<evidence type="ECO:0000256" key="4">
    <source>
        <dbReference type="ARBA" id="ARBA00022475"/>
    </source>
</evidence>
<keyword evidence="14" id="KW-0325">Glycoprotein</keyword>
<dbReference type="InterPro" id="IPR000421">
    <property type="entry name" value="FA58C"/>
</dbReference>
<gene>
    <name evidence="18" type="ORF">HNAJ_LOCUS8794</name>
</gene>
<evidence type="ECO:0000256" key="1">
    <source>
        <dbReference type="ARBA" id="ARBA00004184"/>
    </source>
</evidence>
<evidence type="ECO:0000256" key="3">
    <source>
        <dbReference type="ARBA" id="ARBA00004613"/>
    </source>
</evidence>
<sequence>MSPLSRQQQQHYVRELAGGHNAQPPPSCKSTLLSSLPDSAFSASSNVAQKFSASAAKMSPDDSRFQYRAWCPENVQPHEEKEYLEIDFGRQSFVKLIITKGLSTADKGGLYLTPFYYIWYRRGDSTSKWIKYQNINGTTQIKGNLDAQTERYVSMNPPFVARWVRIYPFTQERQPVCLKLEIVGCSANGVIEYQAPRGNFVGKPPKDSLIDVTYDNPESRSSQALEFRQHLFNVGGLGKLTDGKPDHENDVDPLDSNEFVGWKRADETSEISEYERVVFRFDRLYNFTGVNVYLANIFGTEISRPRLLKVRLSRKFPRASSSDPATTLTTIHQFPPIEATHPKTEWIHVDFSKAFGDSPNTNGTSRIYDSLASFVELRLYYGGSWLAIGEVTFDNTLVELPPGLILDIEPEGQEAKTLLNPSQDRNSSAGTLGSQYGLITMQPHTYALVVGLGCLATVLIILVLSLFVHWRRRAFLSKHKMDEINHSFQIPFTMPLIKTGTQLTSSQNTDSDHKWDYFNNSNSIQVPMYLNRENAPYTPSMPHFLMQQQGVAVPNSLILPNYMRTQLQSNQRTSMDQQPLTQDRGANSGEVDNRQPQMFPFFQSVSSSMPSESNAVYTTVSEADAYVNGTPRPNQVLHIPPPPSMPLPPTPTQSRSVAAQMPPWPGAVFPTEKDYMQHREISGNVSGDVNAFYRYSVPLNGAYPATPIYSAPIWVAGAMDPGTISRFYGQHSQQSSSQQDRHQETPELNDYLSGTPVSSIIYGGFYGARDSRQGQSEVSYFFKKCNW</sequence>
<evidence type="ECO:0000256" key="2">
    <source>
        <dbReference type="ARBA" id="ARBA00004251"/>
    </source>
</evidence>
<dbReference type="Proteomes" id="UP000278807">
    <property type="component" value="Unassembled WGS sequence"/>
</dbReference>
<keyword evidence="8" id="KW-0547">Nucleotide-binding</keyword>
<keyword evidence="13" id="KW-1015">Disulfide bond</keyword>
<dbReference type="PANTHER" id="PTHR46806">
    <property type="entry name" value="F5/8 TYPE C DOMAIN-CONTAINING PROTEIN"/>
    <property type="match status" value="1"/>
</dbReference>
<reference evidence="20" key="1">
    <citation type="submission" date="2017-02" db="UniProtKB">
        <authorList>
            <consortium name="WormBaseParasite"/>
        </authorList>
    </citation>
    <scope>IDENTIFICATION</scope>
</reference>
<evidence type="ECO:0000313" key="18">
    <source>
        <dbReference type="EMBL" id="VDO04922.1"/>
    </source>
</evidence>
<dbReference type="InterPro" id="IPR048525">
    <property type="entry name" value="DDR1-2_DS-like"/>
</dbReference>
<evidence type="ECO:0000256" key="15">
    <source>
        <dbReference type="SAM" id="MobiDB-lite"/>
    </source>
</evidence>
<evidence type="ECO:0000256" key="12">
    <source>
        <dbReference type="ARBA" id="ARBA00023136"/>
    </source>
</evidence>
<feature type="compositionally biased region" description="Polar residues" evidence="15">
    <location>
        <begin position="1"/>
        <end position="11"/>
    </location>
</feature>
<evidence type="ECO:0000256" key="11">
    <source>
        <dbReference type="ARBA" id="ARBA00022989"/>
    </source>
</evidence>
<dbReference type="OrthoDB" id="6071166at2759"/>
<keyword evidence="10" id="KW-0130">Cell adhesion</keyword>
<dbReference type="GO" id="GO:0005886">
    <property type="term" value="C:plasma membrane"/>
    <property type="evidence" value="ECO:0007669"/>
    <property type="project" value="UniProtKB-SubCell"/>
</dbReference>
<feature type="region of interest" description="Disordered" evidence="15">
    <location>
        <begin position="569"/>
        <end position="594"/>
    </location>
</feature>
<evidence type="ECO:0000259" key="17">
    <source>
        <dbReference type="PROSITE" id="PS50022"/>
    </source>
</evidence>
<evidence type="ECO:0000256" key="14">
    <source>
        <dbReference type="ARBA" id="ARBA00023180"/>
    </source>
</evidence>
<dbReference type="SMART" id="SM00231">
    <property type="entry name" value="FA58C"/>
    <property type="match status" value="1"/>
</dbReference>
<dbReference type="InterPro" id="IPR050633">
    <property type="entry name" value="Neuropilin_MCO_CoagFactor"/>
</dbReference>
<dbReference type="Pfam" id="PF21114">
    <property type="entry name" value="DDR1-2_DS-like"/>
    <property type="match status" value="1"/>
</dbReference>
<accession>A0A0R3TN56</accession>
<evidence type="ECO:0000256" key="8">
    <source>
        <dbReference type="ARBA" id="ARBA00022741"/>
    </source>
</evidence>
<dbReference type="Gene3D" id="2.60.120.1190">
    <property type="match status" value="1"/>
</dbReference>
<dbReference type="Gene3D" id="2.60.120.260">
    <property type="entry name" value="Galactose-binding domain-like"/>
    <property type="match status" value="1"/>
</dbReference>
<name>A0A0R3TN56_RODNA</name>
<dbReference type="PROSITE" id="PS01285">
    <property type="entry name" value="FA58C_1"/>
    <property type="match status" value="1"/>
</dbReference>
<dbReference type="AlphaFoldDB" id="A0A0R3TN56"/>
<comment type="subcellular location">
    <subcellularLocation>
        <location evidence="2">Cell membrane</location>
        <topology evidence="2">Single-pass type I membrane protein</topology>
    </subcellularLocation>
    <subcellularLocation>
        <location evidence="1">Endomembrane system</location>
        <topology evidence="1">Peripheral membrane protein</topology>
    </subcellularLocation>
    <subcellularLocation>
        <location evidence="3">Secreted</location>
    </subcellularLocation>
</comment>
<keyword evidence="7" id="KW-0732">Signal</keyword>
<dbReference type="InterPro" id="IPR008979">
    <property type="entry name" value="Galactose-bd-like_sf"/>
</dbReference>
<keyword evidence="4" id="KW-1003">Cell membrane</keyword>
<proteinExistence type="predicted"/>
<reference evidence="18 19" key="2">
    <citation type="submission" date="2018-11" db="EMBL/GenBank/DDBJ databases">
        <authorList>
            <consortium name="Pathogen Informatics"/>
        </authorList>
    </citation>
    <scope>NUCLEOTIDE SEQUENCE [LARGE SCALE GENOMIC DNA]</scope>
</reference>